<reference evidence="2 3" key="1">
    <citation type="submission" date="2017-09" db="EMBL/GenBank/DDBJ databases">
        <title>Depth-based differentiation of microbial function through sediment-hosted aquifers and enrichment of novel symbionts in the deep terrestrial subsurface.</title>
        <authorList>
            <person name="Probst A.J."/>
            <person name="Ladd B."/>
            <person name="Jarett J.K."/>
            <person name="Geller-Mcgrath D.E."/>
            <person name="Sieber C.M."/>
            <person name="Emerson J.B."/>
            <person name="Anantharaman K."/>
            <person name="Thomas B.C."/>
            <person name="Malmstrom R."/>
            <person name="Stieglmeier M."/>
            <person name="Klingl A."/>
            <person name="Woyke T."/>
            <person name="Ryan C.M."/>
            <person name="Banfield J.F."/>
        </authorList>
    </citation>
    <scope>NUCLEOTIDE SEQUENCE [LARGE SCALE GENOMIC DNA]</scope>
    <source>
        <strain evidence="2">CG17_big_fil_post_rev_8_21_14_2_50_48_46</strain>
    </source>
</reference>
<sequence length="68" mass="7871">MGLDGIYNVPEFRYQQKVEKHAGNTEERKQQQEQGKKKKKQDDKAESLFESLADSLGQYSDEPFQFSG</sequence>
<protein>
    <submittedName>
        <fullName evidence="2">Uncharacterized protein</fullName>
    </submittedName>
</protein>
<organism evidence="2 3">
    <name type="scientific">bacterium (Candidatus Blackallbacteria) CG17_big_fil_post_rev_8_21_14_2_50_48_46</name>
    <dbReference type="NCBI Taxonomy" id="2014261"/>
    <lineage>
        <taxon>Bacteria</taxon>
        <taxon>Candidatus Blackallbacteria</taxon>
    </lineage>
</organism>
<dbReference type="EMBL" id="PFFQ01000064">
    <property type="protein sequence ID" value="PIW14099.1"/>
    <property type="molecule type" value="Genomic_DNA"/>
</dbReference>
<comment type="caution">
    <text evidence="2">The sequence shown here is derived from an EMBL/GenBank/DDBJ whole genome shotgun (WGS) entry which is preliminary data.</text>
</comment>
<feature type="compositionally biased region" description="Basic and acidic residues" evidence="1">
    <location>
        <begin position="14"/>
        <end position="47"/>
    </location>
</feature>
<evidence type="ECO:0000256" key="1">
    <source>
        <dbReference type="SAM" id="MobiDB-lite"/>
    </source>
</evidence>
<evidence type="ECO:0000313" key="2">
    <source>
        <dbReference type="EMBL" id="PIW14099.1"/>
    </source>
</evidence>
<evidence type="ECO:0000313" key="3">
    <source>
        <dbReference type="Proteomes" id="UP000231019"/>
    </source>
</evidence>
<gene>
    <name evidence="2" type="ORF">COW36_22895</name>
</gene>
<proteinExistence type="predicted"/>
<dbReference type="Proteomes" id="UP000231019">
    <property type="component" value="Unassembled WGS sequence"/>
</dbReference>
<feature type="region of interest" description="Disordered" evidence="1">
    <location>
        <begin position="1"/>
        <end position="68"/>
    </location>
</feature>
<name>A0A2M7FZ55_9BACT</name>
<accession>A0A2M7FZ55</accession>
<dbReference type="AlphaFoldDB" id="A0A2M7FZ55"/>